<dbReference type="RefSeq" id="WP_075017653.1">
    <property type="nucleotide sequence ID" value="NZ_FODD01000028.1"/>
</dbReference>
<sequence length="341" mass="34997">MADATLTVPLLAVATAAAATTVVLAHRTFRYWRNQLAGRPYELPVDRRGTVLRAAAATVTAAVAASLAVGVLHGGPAPRTTAAARTALAATSAPQPPPPPPPPRTPQPAPPPPEVRTLGHPSGGTLQVLRDGTRVWLPPHYDSRNAARIAYPVVVAHTGDASPPDLFEGFARGARQHKADLFVLVMPPACAPEPGVQGPSADTVLAEVASRYRTLTSVKARGVLGVGPQASCAIREALTSAGRYGAAAGVSGSYPSPPPAPSSAAAAWTGATTAPPLLLATAEGEGGARDSGHALRTVLHARGDSVRVLDGLAPHEQLFTTVAAYFTEKLDGPTRITHPRT</sequence>
<feature type="region of interest" description="Disordered" evidence="1">
    <location>
        <begin position="248"/>
        <end position="267"/>
    </location>
</feature>
<organism evidence="2 3">
    <name type="scientific">Actinacidiphila rubida</name>
    <dbReference type="NCBI Taxonomy" id="310780"/>
    <lineage>
        <taxon>Bacteria</taxon>
        <taxon>Bacillati</taxon>
        <taxon>Actinomycetota</taxon>
        <taxon>Actinomycetes</taxon>
        <taxon>Kitasatosporales</taxon>
        <taxon>Streptomycetaceae</taxon>
        <taxon>Actinacidiphila</taxon>
    </lineage>
</organism>
<dbReference type="Gene3D" id="3.40.50.1820">
    <property type="entry name" value="alpha/beta hydrolase"/>
    <property type="match status" value="1"/>
</dbReference>
<dbReference type="AlphaFoldDB" id="A0A1H8Q7T0"/>
<dbReference type="Proteomes" id="UP000181951">
    <property type="component" value="Unassembled WGS sequence"/>
</dbReference>
<feature type="compositionally biased region" description="Pro residues" evidence="1">
    <location>
        <begin position="94"/>
        <end position="114"/>
    </location>
</feature>
<protein>
    <recommendedName>
        <fullName evidence="4">Esterase</fullName>
    </recommendedName>
</protein>
<gene>
    <name evidence="2" type="ORF">SAMN05216267_102899</name>
</gene>
<accession>A0A1H8Q7T0</accession>
<evidence type="ECO:0000313" key="2">
    <source>
        <dbReference type="EMBL" id="SEO50299.1"/>
    </source>
</evidence>
<proteinExistence type="predicted"/>
<dbReference type="STRING" id="310780.SAMN05216267_102899"/>
<feature type="compositionally biased region" description="Low complexity" evidence="1">
    <location>
        <begin position="81"/>
        <end position="93"/>
    </location>
</feature>
<dbReference type="OrthoDB" id="4229646at2"/>
<keyword evidence="3" id="KW-1185">Reference proteome</keyword>
<evidence type="ECO:0000256" key="1">
    <source>
        <dbReference type="SAM" id="MobiDB-lite"/>
    </source>
</evidence>
<name>A0A1H8Q7T0_9ACTN</name>
<evidence type="ECO:0000313" key="3">
    <source>
        <dbReference type="Proteomes" id="UP000181951"/>
    </source>
</evidence>
<reference evidence="2 3" key="1">
    <citation type="submission" date="2016-10" db="EMBL/GenBank/DDBJ databases">
        <authorList>
            <person name="de Groot N.N."/>
        </authorList>
    </citation>
    <scope>NUCLEOTIDE SEQUENCE [LARGE SCALE GENOMIC DNA]</scope>
    <source>
        <strain evidence="2 3">CGMCC 4.2026</strain>
    </source>
</reference>
<feature type="region of interest" description="Disordered" evidence="1">
    <location>
        <begin position="81"/>
        <end position="125"/>
    </location>
</feature>
<evidence type="ECO:0008006" key="4">
    <source>
        <dbReference type="Google" id="ProtNLM"/>
    </source>
</evidence>
<dbReference type="EMBL" id="FODD01000028">
    <property type="protein sequence ID" value="SEO50299.1"/>
    <property type="molecule type" value="Genomic_DNA"/>
</dbReference>
<dbReference type="InterPro" id="IPR029058">
    <property type="entry name" value="AB_hydrolase_fold"/>
</dbReference>